<evidence type="ECO:0000313" key="10">
    <source>
        <dbReference type="EMBL" id="OBZ80046.1"/>
    </source>
</evidence>
<keyword evidence="11" id="KW-1185">Reference proteome</keyword>
<dbReference type="PROSITE" id="PS50016">
    <property type="entry name" value="ZF_PHD_2"/>
    <property type="match status" value="1"/>
</dbReference>
<feature type="region of interest" description="Disordered" evidence="8">
    <location>
        <begin position="428"/>
        <end position="590"/>
    </location>
</feature>
<proteinExistence type="predicted"/>
<dbReference type="SMR" id="A0A1C7MUE1"/>
<feature type="coiled-coil region" evidence="7">
    <location>
        <begin position="994"/>
        <end position="1021"/>
    </location>
</feature>
<feature type="compositionally biased region" description="Polar residues" evidence="8">
    <location>
        <begin position="197"/>
        <end position="212"/>
    </location>
</feature>
<feature type="region of interest" description="Disordered" evidence="8">
    <location>
        <begin position="259"/>
        <end position="285"/>
    </location>
</feature>
<sequence length="1183" mass="130279">MFDPSHGSLCSKADTVHHSRDVVPLSLQPVHLRRHTPSSPSEDEVDASQSDLRRGPVVNVSHEDDHASYHGQRQQSLAEPLHYHPSRGTSDSYQHQSRSPQSSAYLTRPSSSRTQSPTFVYNLPQPVRHPSHSPALSTRPISASPVGYYNPMSQSLPSYGSSQQLYYPSRVPLQEDTIAGPSSPSVPLSPSHEFYSLRSSQPLSTSRSQPSAFVTDPPPQSRTTSAASLTNLLNAAVPTSQTMTGMGGLEALVQAATQERRRLSGEMQSSEGREETARHPSASPIMSRASALPEIVHQPHEREPTATPVRPHLDLLLDTGSSDFRSAQASSTRIHSDGEPPAKRRRKSGSFSPDLRPAEPPSHVIVSPSRLCPHLWRMSNAHLPCTRYRTWRNRGRPRMSMAVVKLIHLRKCRPPTVEGVAVPVEEHRSGVGGLGDAVVAEEPAKKEKKKRDKPLAKKERGHAAGENEAVGHRSSKRQDKSQEDDPHEWLLEHYSTASPPRVSQIPSPAEVKKCPPSKALQSSHGTDSKRDDASGGSACHNSPQKHKAKSPPSEFSSRTPTPLAMLEQELDGITATPRTKTETHGRDSSLELDLVASAALDDGGMDNSSAMDLDVDDELLSLLDEKPRHSHSRPPHFTQHHEKHHRSKPSSPTKLHANIHSIRSPATAHAGSERESMPPPTLPTSAHTKDAGVTKKADRSENIAAAASMKKKDGGQKPVQKAKPPAKPKAKSTAKPKTKASKEVDSISTSNSHLTAPNPAKNKKTSPHPPSAVAMKRSVSAAAGPSRSRSTSVMPRASVGPEVDGKTPIEEAQEEENEAVVDDKLYCICKTQYDEDRVMIACDRCDEWYHTQCLHMPDLEVDLIDQFICPLCIENNPHLSLRTTYKRRCMAGLQHPHPSSPSACHKPARGALSKYCSDECGIVYMQLRISSWAGEKERLWGSVQDAHRREGVVVKSKFVQSEVDDVVKPEANGNSSLHSLSAELPGFEVVKPLKTKLEREQVRLNAELDKVARRRDELKKEMEVILWREKLIELAAVRAETIDECGWDQRLCFGDEEYAEFGAGVLDSYEESEQQDAMQVDGGAADEGEWWCRGKKKCDRHAGWQKLRSGEIDFDKDLKERAILALTTQEREIRKQIEDTMDPQAKTSVVPTSPLINGKTLANGMLEIKVNGDSIKKGKKRKT</sequence>
<keyword evidence="3 6" id="KW-0863">Zinc-finger</keyword>
<dbReference type="STRING" id="5627.A0A1C7MUE1"/>
<dbReference type="Proteomes" id="UP000092993">
    <property type="component" value="Unassembled WGS sequence"/>
</dbReference>
<feature type="compositionally biased region" description="Basic and acidic residues" evidence="8">
    <location>
        <begin position="687"/>
        <end position="701"/>
    </location>
</feature>
<dbReference type="OrthoDB" id="436852at2759"/>
<dbReference type="AlphaFoldDB" id="A0A1C7MUE1"/>
<feature type="region of interest" description="Disordered" evidence="8">
    <location>
        <begin position="175"/>
        <end position="224"/>
    </location>
</feature>
<accession>A0A1C7MUE1</accession>
<dbReference type="SMART" id="SM00249">
    <property type="entry name" value="PHD"/>
    <property type="match status" value="1"/>
</dbReference>
<feature type="region of interest" description="Disordered" evidence="8">
    <location>
        <begin position="324"/>
        <end position="363"/>
    </location>
</feature>
<keyword evidence="2" id="KW-0479">Metal-binding</keyword>
<keyword evidence="7" id="KW-0175">Coiled coil</keyword>
<feature type="region of interest" description="Disordered" evidence="8">
    <location>
        <begin position="1"/>
        <end position="139"/>
    </location>
</feature>
<dbReference type="Pfam" id="PF00628">
    <property type="entry name" value="PHD"/>
    <property type="match status" value="1"/>
</dbReference>
<feature type="domain" description="PHD-type" evidence="9">
    <location>
        <begin position="824"/>
        <end position="875"/>
    </location>
</feature>
<keyword evidence="5" id="KW-0539">Nucleus</keyword>
<feature type="compositionally biased region" description="Polar residues" evidence="8">
    <location>
        <begin position="87"/>
        <end position="105"/>
    </location>
</feature>
<comment type="subcellular location">
    <subcellularLocation>
        <location evidence="1">Nucleus</location>
    </subcellularLocation>
</comment>
<dbReference type="PROSITE" id="PS01359">
    <property type="entry name" value="ZF_PHD_1"/>
    <property type="match status" value="1"/>
</dbReference>
<dbReference type="InterPro" id="IPR019787">
    <property type="entry name" value="Znf_PHD-finger"/>
</dbReference>
<organism evidence="10 11">
    <name type="scientific">Grifola frondosa</name>
    <name type="common">Maitake</name>
    <name type="synonym">Polyporus frondosus</name>
    <dbReference type="NCBI Taxonomy" id="5627"/>
    <lineage>
        <taxon>Eukaryota</taxon>
        <taxon>Fungi</taxon>
        <taxon>Dikarya</taxon>
        <taxon>Basidiomycota</taxon>
        <taxon>Agaricomycotina</taxon>
        <taxon>Agaricomycetes</taxon>
        <taxon>Polyporales</taxon>
        <taxon>Grifolaceae</taxon>
        <taxon>Grifola</taxon>
    </lineage>
</organism>
<evidence type="ECO:0000256" key="1">
    <source>
        <dbReference type="ARBA" id="ARBA00004123"/>
    </source>
</evidence>
<feature type="compositionally biased region" description="Low complexity" evidence="8">
    <location>
        <begin position="181"/>
        <end position="191"/>
    </location>
</feature>
<gene>
    <name evidence="10" type="primary">spp1</name>
    <name evidence="10" type="ORF">A0H81_00762</name>
</gene>
<dbReference type="InterPro" id="IPR019786">
    <property type="entry name" value="Zinc_finger_PHD-type_CS"/>
</dbReference>
<evidence type="ECO:0000256" key="6">
    <source>
        <dbReference type="PROSITE-ProRule" id="PRU00146"/>
    </source>
</evidence>
<feature type="compositionally biased region" description="Basic and acidic residues" evidence="8">
    <location>
        <begin position="579"/>
        <end position="589"/>
    </location>
</feature>
<evidence type="ECO:0000256" key="5">
    <source>
        <dbReference type="ARBA" id="ARBA00023242"/>
    </source>
</evidence>
<keyword evidence="4" id="KW-0862">Zinc</keyword>
<evidence type="ECO:0000313" key="11">
    <source>
        <dbReference type="Proteomes" id="UP000092993"/>
    </source>
</evidence>
<feature type="compositionally biased region" description="Polar residues" evidence="8">
    <location>
        <begin position="746"/>
        <end position="755"/>
    </location>
</feature>
<dbReference type="OMA" id="QDDKLYC"/>
<dbReference type="PANTHER" id="PTHR46174:SF1">
    <property type="entry name" value="CXXC-TYPE ZINC FINGER PROTEIN 1"/>
    <property type="match status" value="1"/>
</dbReference>
<comment type="caution">
    <text evidence="10">The sequence shown here is derived from an EMBL/GenBank/DDBJ whole genome shotgun (WGS) entry which is preliminary data.</text>
</comment>
<dbReference type="GO" id="GO:0045893">
    <property type="term" value="P:positive regulation of DNA-templated transcription"/>
    <property type="evidence" value="ECO:0007669"/>
    <property type="project" value="TreeGrafter"/>
</dbReference>
<reference evidence="10 11" key="1">
    <citation type="submission" date="2016-03" db="EMBL/GenBank/DDBJ databases">
        <title>Whole genome sequencing of Grifola frondosa 9006-11.</title>
        <authorList>
            <person name="Min B."/>
            <person name="Park H."/>
            <person name="Kim J.-G."/>
            <person name="Cho H."/>
            <person name="Oh Y.-L."/>
            <person name="Kong W.-S."/>
            <person name="Choi I.-G."/>
        </authorList>
    </citation>
    <scope>NUCLEOTIDE SEQUENCE [LARGE SCALE GENOMIC DNA]</scope>
    <source>
        <strain evidence="10 11">9006-11</strain>
    </source>
</reference>
<dbReference type="EMBL" id="LUGG01000001">
    <property type="protein sequence ID" value="OBZ80046.1"/>
    <property type="molecule type" value="Genomic_DNA"/>
</dbReference>
<feature type="compositionally biased region" description="Basic residues" evidence="8">
    <location>
        <begin position="724"/>
        <end position="739"/>
    </location>
</feature>
<dbReference type="Gene3D" id="3.30.40.10">
    <property type="entry name" value="Zinc/RING finger domain, C3HC4 (zinc finger)"/>
    <property type="match status" value="1"/>
</dbReference>
<dbReference type="PANTHER" id="PTHR46174">
    <property type="entry name" value="CXXC-TYPE ZINC FINGER PROTEIN 1"/>
    <property type="match status" value="1"/>
</dbReference>
<protein>
    <submittedName>
        <fullName evidence="10">Set1 complex component spp1</fullName>
    </submittedName>
</protein>
<dbReference type="InterPro" id="IPR037869">
    <property type="entry name" value="Spp1/CFP1"/>
</dbReference>
<evidence type="ECO:0000256" key="3">
    <source>
        <dbReference type="ARBA" id="ARBA00022771"/>
    </source>
</evidence>
<dbReference type="GO" id="GO:0008270">
    <property type="term" value="F:zinc ion binding"/>
    <property type="evidence" value="ECO:0007669"/>
    <property type="project" value="UniProtKB-KW"/>
</dbReference>
<feature type="region of interest" description="Disordered" evidence="8">
    <location>
        <begin position="621"/>
        <end position="806"/>
    </location>
</feature>
<evidence type="ECO:0000256" key="8">
    <source>
        <dbReference type="SAM" id="MobiDB-lite"/>
    </source>
</evidence>
<evidence type="ECO:0000256" key="4">
    <source>
        <dbReference type="ARBA" id="ARBA00022833"/>
    </source>
</evidence>
<evidence type="ECO:0000259" key="9">
    <source>
        <dbReference type="PROSITE" id="PS50016"/>
    </source>
</evidence>
<dbReference type="CDD" id="cd16039">
    <property type="entry name" value="PHD_SPP1"/>
    <property type="match status" value="1"/>
</dbReference>
<feature type="compositionally biased region" description="Basic and acidic residues" evidence="8">
    <location>
        <begin position="453"/>
        <end position="491"/>
    </location>
</feature>
<evidence type="ECO:0000256" key="2">
    <source>
        <dbReference type="ARBA" id="ARBA00022723"/>
    </source>
</evidence>
<feature type="compositionally biased region" description="Polar residues" evidence="8">
    <location>
        <begin position="324"/>
        <end position="333"/>
    </location>
</feature>
<dbReference type="InterPro" id="IPR001965">
    <property type="entry name" value="Znf_PHD"/>
</dbReference>
<evidence type="ECO:0000256" key="7">
    <source>
        <dbReference type="SAM" id="Coils"/>
    </source>
</evidence>
<dbReference type="InterPro" id="IPR011011">
    <property type="entry name" value="Znf_FYVE_PHD"/>
</dbReference>
<dbReference type="GO" id="GO:0048188">
    <property type="term" value="C:Set1C/COMPASS complex"/>
    <property type="evidence" value="ECO:0007669"/>
    <property type="project" value="InterPro"/>
</dbReference>
<name>A0A1C7MUE1_GRIFR</name>
<dbReference type="InterPro" id="IPR013083">
    <property type="entry name" value="Znf_RING/FYVE/PHD"/>
</dbReference>
<dbReference type="SUPFAM" id="SSF57903">
    <property type="entry name" value="FYVE/PHD zinc finger"/>
    <property type="match status" value="1"/>
</dbReference>
<feature type="compositionally biased region" description="Low complexity" evidence="8">
    <location>
        <begin position="107"/>
        <end position="118"/>
    </location>
</feature>